<keyword evidence="1" id="KW-0051">Antiviral defense</keyword>
<dbReference type="InterPro" id="IPR005537">
    <property type="entry name" value="RAMP_III_fam"/>
</dbReference>
<dbReference type="eggNOG" id="arCOG03891">
    <property type="taxonomic scope" value="Archaea"/>
</dbReference>
<evidence type="ECO:0000313" key="4">
    <source>
        <dbReference type="Proteomes" id="UP000006903"/>
    </source>
</evidence>
<dbReference type="Proteomes" id="UP000006903">
    <property type="component" value="Chromosome"/>
</dbReference>
<dbReference type="InterPro" id="IPR007522">
    <property type="entry name" value="CRISPR-assoc_prot_TM1795"/>
</dbReference>
<name>B8D4T4_DESA1</name>
<dbReference type="HOGENOM" id="CLU_658254_0_0_2"/>
<dbReference type="NCBIfam" id="TIGR01894">
    <property type="entry name" value="cas_TM1795_cmr1"/>
    <property type="match status" value="1"/>
</dbReference>
<dbReference type="Pfam" id="PF03787">
    <property type="entry name" value="RAMPs"/>
    <property type="match status" value="1"/>
</dbReference>
<gene>
    <name evidence="3" type="ordered locus">DKAM_0789</name>
</gene>
<accession>B8D4T4</accession>
<feature type="domain" description="CRISPR type III-associated protein" evidence="2">
    <location>
        <begin position="31"/>
        <end position="196"/>
    </location>
</feature>
<evidence type="ECO:0000313" key="3">
    <source>
        <dbReference type="EMBL" id="ACL11115.1"/>
    </source>
</evidence>
<reference evidence="3 4" key="1">
    <citation type="journal article" date="2009" name="J. Bacteriol.">
        <title>Complete genome sequence of the anaerobic, protein-degrading hyperthermophilic crenarchaeon Desulfurococcus kamchatkensis.</title>
        <authorList>
            <person name="Ravin N.V."/>
            <person name="Mardanov A.V."/>
            <person name="Beletsky A.V."/>
            <person name="Kublanov I.V."/>
            <person name="Kolganova T.V."/>
            <person name="Lebedinsky A.V."/>
            <person name="Chernyh N.A."/>
            <person name="Bonch-Osmolovskaya E.A."/>
            <person name="Skryabin K.G."/>
        </authorList>
    </citation>
    <scope>NUCLEOTIDE SEQUENCE [LARGE SCALE GENOMIC DNA]</scope>
    <source>
        <strain evidence="4">DSM 18924 / JCM 16383 / VKM B-2413 / 1221n</strain>
    </source>
</reference>
<proteinExistence type="predicted"/>
<organism evidence="3 4">
    <name type="scientific">Desulfurococcus amylolyticus (strain DSM 18924 / JCM 16383 / VKM B-2413 / 1221n)</name>
    <name type="common">Desulfurococcus kamchatkensis</name>
    <dbReference type="NCBI Taxonomy" id="490899"/>
    <lineage>
        <taxon>Archaea</taxon>
        <taxon>Thermoproteota</taxon>
        <taxon>Thermoprotei</taxon>
        <taxon>Desulfurococcales</taxon>
        <taxon>Desulfurococcaceae</taxon>
        <taxon>Desulfurococcus</taxon>
    </lineage>
</organism>
<sequence length="404" mass="45739">MQVSEVVIKVQNTTPLLTGWYEPDLVDPVGLRPTEIKGLWRWWARAFVGGVLYDLGHLKGQPTPNIYLRPSKDEVSIISRIVGQNLGLGYASGRFSSSASRFKIYVEKDVSKQLVKGDMYSRYMRIKLLMRKTRAEERKGERTKEEIKVIPPGASFKIHIKAPPNFPLADTALKILIIGLQIMGVGKGSRRGLGSLDLLSIEGFNVENKLPKVIEETYSEVKEIVEKELGELREQKTLYRVPPLPVVSRGKVEDVSVTRIYHISKLTSYEKIHNFFVRSTRTSVLGQDTLMLKQEAWVLGLPRGVVRKGKEVTRRASPFTMSFHKEQNFFGQGAYVAVFLSGDWPTKIAWYQGPQGQQTEGQKTKKENDTSIVEALKVAVDEFITYTKRVTGNEPNLIWPTQSR</sequence>
<dbReference type="KEGG" id="dka:DKAM_0789"/>
<dbReference type="EMBL" id="CP001140">
    <property type="protein sequence ID" value="ACL11115.1"/>
    <property type="molecule type" value="Genomic_DNA"/>
</dbReference>
<evidence type="ECO:0000259" key="2">
    <source>
        <dbReference type="Pfam" id="PF03787"/>
    </source>
</evidence>
<evidence type="ECO:0000256" key="1">
    <source>
        <dbReference type="ARBA" id="ARBA00023118"/>
    </source>
</evidence>
<dbReference type="STRING" id="490899.DKAM_0789"/>
<dbReference type="GO" id="GO:0051607">
    <property type="term" value="P:defense response to virus"/>
    <property type="evidence" value="ECO:0007669"/>
    <property type="project" value="UniProtKB-KW"/>
</dbReference>
<dbReference type="AlphaFoldDB" id="B8D4T4"/>
<protein>
    <submittedName>
        <fullName evidence="3">CRISPR-associated RAMP protein, Cmr1 family</fullName>
    </submittedName>
</protein>